<dbReference type="AlphaFoldDB" id="A0A1F5K8U9"/>
<evidence type="ECO:0000313" key="11">
    <source>
        <dbReference type="EMBL" id="OGE37220.1"/>
    </source>
</evidence>
<keyword evidence="6 10" id="KW-0812">Transmembrane</keyword>
<evidence type="ECO:0000256" key="7">
    <source>
        <dbReference type="ARBA" id="ARBA00022824"/>
    </source>
</evidence>
<dbReference type="Pfam" id="PF04188">
    <property type="entry name" value="Mannosyl_trans2"/>
    <property type="match status" value="1"/>
</dbReference>
<keyword evidence="8 10" id="KW-1133">Transmembrane helix</keyword>
<feature type="transmembrane region" description="Helical" evidence="10">
    <location>
        <begin position="192"/>
        <end position="219"/>
    </location>
</feature>
<keyword evidence="5" id="KW-0808">Transferase</keyword>
<dbReference type="GO" id="GO:0004376">
    <property type="term" value="F:GPI mannosyltransferase activity"/>
    <property type="evidence" value="ECO:0007669"/>
    <property type="project" value="InterPro"/>
</dbReference>
<keyword evidence="3" id="KW-0337">GPI-anchor biosynthesis</keyword>
<dbReference type="GO" id="GO:0016020">
    <property type="term" value="C:membrane"/>
    <property type="evidence" value="ECO:0007669"/>
    <property type="project" value="GOC"/>
</dbReference>
<dbReference type="GO" id="GO:0006506">
    <property type="term" value="P:GPI anchor biosynthetic process"/>
    <property type="evidence" value="ECO:0007669"/>
    <property type="project" value="UniProtKB-UniPathway"/>
</dbReference>
<evidence type="ECO:0008006" key="13">
    <source>
        <dbReference type="Google" id="ProtNLM"/>
    </source>
</evidence>
<evidence type="ECO:0000256" key="10">
    <source>
        <dbReference type="SAM" id="Phobius"/>
    </source>
</evidence>
<evidence type="ECO:0000256" key="3">
    <source>
        <dbReference type="ARBA" id="ARBA00022502"/>
    </source>
</evidence>
<reference evidence="11 12" key="1">
    <citation type="journal article" date="2016" name="Nat. Commun.">
        <title>Thousands of microbial genomes shed light on interconnected biogeochemical processes in an aquifer system.</title>
        <authorList>
            <person name="Anantharaman K."/>
            <person name="Brown C.T."/>
            <person name="Hug L.A."/>
            <person name="Sharon I."/>
            <person name="Castelle C.J."/>
            <person name="Probst A.J."/>
            <person name="Thomas B.C."/>
            <person name="Singh A."/>
            <person name="Wilkins M.J."/>
            <person name="Karaoz U."/>
            <person name="Brodie E.L."/>
            <person name="Williams K.H."/>
            <person name="Hubbard S.S."/>
            <person name="Banfield J.F."/>
        </authorList>
    </citation>
    <scope>NUCLEOTIDE SEQUENCE [LARGE SCALE GENOMIC DNA]</scope>
</reference>
<accession>A0A1F5K8U9</accession>
<evidence type="ECO:0000256" key="5">
    <source>
        <dbReference type="ARBA" id="ARBA00022679"/>
    </source>
</evidence>
<dbReference type="PANTHER" id="PTHR12468">
    <property type="entry name" value="GPI MANNOSYLTRANSFERASE 2"/>
    <property type="match status" value="1"/>
</dbReference>
<evidence type="ECO:0000256" key="1">
    <source>
        <dbReference type="ARBA" id="ARBA00004477"/>
    </source>
</evidence>
<dbReference type="GO" id="GO:0031501">
    <property type="term" value="C:mannosyltransferase complex"/>
    <property type="evidence" value="ECO:0007669"/>
    <property type="project" value="TreeGrafter"/>
</dbReference>
<feature type="transmembrane region" description="Helical" evidence="10">
    <location>
        <begin position="349"/>
        <end position="367"/>
    </location>
</feature>
<dbReference type="EMBL" id="MFDE01000048">
    <property type="protein sequence ID" value="OGE37220.1"/>
    <property type="molecule type" value="Genomic_DNA"/>
</dbReference>
<evidence type="ECO:0000256" key="4">
    <source>
        <dbReference type="ARBA" id="ARBA00022676"/>
    </source>
</evidence>
<feature type="transmembrane region" description="Helical" evidence="10">
    <location>
        <begin position="296"/>
        <end position="319"/>
    </location>
</feature>
<gene>
    <name evidence="11" type="ORF">A3F00_02335</name>
</gene>
<feature type="transmembrane region" description="Helical" evidence="10">
    <location>
        <begin position="326"/>
        <end position="343"/>
    </location>
</feature>
<feature type="transmembrane region" description="Helical" evidence="10">
    <location>
        <begin position="120"/>
        <end position="144"/>
    </location>
</feature>
<keyword evidence="7" id="KW-0256">Endoplasmic reticulum</keyword>
<feature type="transmembrane region" description="Helical" evidence="10">
    <location>
        <begin position="374"/>
        <end position="395"/>
    </location>
</feature>
<comment type="pathway">
    <text evidence="2">Glycolipid biosynthesis; glycosylphosphatidylinositol-anchor biosynthesis.</text>
</comment>
<comment type="subcellular location">
    <subcellularLocation>
        <location evidence="1">Endoplasmic reticulum membrane</location>
        <topology evidence="1">Multi-pass membrane protein</topology>
    </subcellularLocation>
</comment>
<organism evidence="11 12">
    <name type="scientific">Candidatus Daviesbacteria bacterium RIFCSPHIGHO2_12_FULL_37_11</name>
    <dbReference type="NCBI Taxonomy" id="1797777"/>
    <lineage>
        <taxon>Bacteria</taxon>
        <taxon>Candidatus Daviesiibacteriota</taxon>
    </lineage>
</organism>
<evidence type="ECO:0000256" key="9">
    <source>
        <dbReference type="ARBA" id="ARBA00023136"/>
    </source>
</evidence>
<dbReference type="InterPro" id="IPR007315">
    <property type="entry name" value="PIG-V/Gpi18"/>
</dbReference>
<dbReference type="Proteomes" id="UP000176527">
    <property type="component" value="Unassembled WGS sequence"/>
</dbReference>
<dbReference type="GO" id="GO:0000009">
    <property type="term" value="F:alpha-1,6-mannosyltransferase activity"/>
    <property type="evidence" value="ECO:0007669"/>
    <property type="project" value="InterPro"/>
</dbReference>
<proteinExistence type="predicted"/>
<keyword evidence="9 10" id="KW-0472">Membrane</keyword>
<dbReference type="UniPathway" id="UPA00196"/>
<feature type="transmembrane region" description="Helical" evidence="10">
    <location>
        <begin position="29"/>
        <end position="52"/>
    </location>
</feature>
<feature type="transmembrane region" description="Helical" evidence="10">
    <location>
        <begin position="231"/>
        <end position="250"/>
    </location>
</feature>
<sequence length="397" mass="45672">MKLLKYISRACNNFVIVKKLCLDKDVQKIFLLFIFWKFFLILVSFLSLKFLALRGKDFFGGGFEAYIKTPLFYGWANFDGEHYLSIAQVGYRSLEQAFFPVYPILINFFAKPFGGTMENLVVSGLLISNVSFLAALIVLFKLIILDYPKKIAYFTVLLLLLFPTSFYFGALYSESLFLLLTVASFYLIRKGYWFFASLLGVFSSATRIFGVLLVPAFLLEASEKKLKVNKFVFTFLIPTGLLAYMYYQWIHYGDPLAFYHLQKIVGPQHESGITLLPQIYYRYIKMMLTTPFSNPIYSTIILEFIVGILFFILPILGFLRKMKASYLFYAFAGFILPTIQGSFSSVPRYVIVLFPAFLIMSILLESFKKPVKIAILFLSGICLIIETALFFRGYWVA</sequence>
<evidence type="ECO:0000313" key="12">
    <source>
        <dbReference type="Proteomes" id="UP000176527"/>
    </source>
</evidence>
<feature type="transmembrane region" description="Helical" evidence="10">
    <location>
        <begin position="151"/>
        <end position="172"/>
    </location>
</feature>
<comment type="caution">
    <text evidence="11">The sequence shown here is derived from an EMBL/GenBank/DDBJ whole genome shotgun (WGS) entry which is preliminary data.</text>
</comment>
<protein>
    <recommendedName>
        <fullName evidence="13">Glycosyltransferase RgtA/B/C/D-like domain-containing protein</fullName>
    </recommendedName>
</protein>
<keyword evidence="4" id="KW-0328">Glycosyltransferase</keyword>
<evidence type="ECO:0000256" key="6">
    <source>
        <dbReference type="ARBA" id="ARBA00022692"/>
    </source>
</evidence>
<evidence type="ECO:0000256" key="8">
    <source>
        <dbReference type="ARBA" id="ARBA00022989"/>
    </source>
</evidence>
<name>A0A1F5K8U9_9BACT</name>
<dbReference type="PANTHER" id="PTHR12468:SF2">
    <property type="entry name" value="GPI MANNOSYLTRANSFERASE 2"/>
    <property type="match status" value="1"/>
</dbReference>
<evidence type="ECO:0000256" key="2">
    <source>
        <dbReference type="ARBA" id="ARBA00004687"/>
    </source>
</evidence>